<dbReference type="Gene3D" id="1.20.1050.10">
    <property type="match status" value="1"/>
</dbReference>
<dbReference type="PROSITE" id="PS50404">
    <property type="entry name" value="GST_NTER"/>
    <property type="match status" value="1"/>
</dbReference>
<dbReference type="RefSeq" id="XP_025596234.1">
    <property type="nucleotide sequence ID" value="XM_025744327.1"/>
</dbReference>
<dbReference type="OrthoDB" id="2098326at2759"/>
<evidence type="ECO:0000313" key="4">
    <source>
        <dbReference type="Proteomes" id="UP000245946"/>
    </source>
</evidence>
<dbReference type="PANTHER" id="PTHR44051:SF9">
    <property type="entry name" value="GLUTATHIONE S-TRANSFERASE 1"/>
    <property type="match status" value="1"/>
</dbReference>
<dbReference type="InterPro" id="IPR036282">
    <property type="entry name" value="Glutathione-S-Trfase_C_sf"/>
</dbReference>
<protein>
    <recommendedName>
        <fullName evidence="2">GST N-terminal domain-containing protein</fullName>
    </recommendedName>
</protein>
<dbReference type="EMBL" id="KZ819301">
    <property type="protein sequence ID" value="PWN95955.1"/>
    <property type="molecule type" value="Genomic_DNA"/>
</dbReference>
<dbReference type="InterPro" id="IPR036249">
    <property type="entry name" value="Thioredoxin-like_sf"/>
</dbReference>
<accession>A0A316Z6V6</accession>
<dbReference type="InterPro" id="IPR004045">
    <property type="entry name" value="Glutathione_S-Trfase_N"/>
</dbReference>
<dbReference type="AlphaFoldDB" id="A0A316Z6V6"/>
<dbReference type="PANTHER" id="PTHR44051">
    <property type="entry name" value="GLUTATHIONE S-TRANSFERASE-RELATED"/>
    <property type="match status" value="1"/>
</dbReference>
<dbReference type="SFLD" id="SFLDS00019">
    <property type="entry name" value="Glutathione_Transferase_(cytos"/>
    <property type="match status" value="1"/>
</dbReference>
<dbReference type="CDD" id="cd03046">
    <property type="entry name" value="GST_N_GTT1_like"/>
    <property type="match status" value="1"/>
</dbReference>
<evidence type="ECO:0000313" key="3">
    <source>
        <dbReference type="EMBL" id="PWN95955.1"/>
    </source>
</evidence>
<dbReference type="Pfam" id="PF02798">
    <property type="entry name" value="GST_N"/>
    <property type="match status" value="1"/>
</dbReference>
<dbReference type="InterPro" id="IPR040079">
    <property type="entry name" value="Glutathione_S-Trfase"/>
</dbReference>
<name>A0A316Z6V6_9BASI</name>
<organism evidence="3 4">
    <name type="scientific">Tilletiopsis washingtonensis</name>
    <dbReference type="NCBI Taxonomy" id="58919"/>
    <lineage>
        <taxon>Eukaryota</taxon>
        <taxon>Fungi</taxon>
        <taxon>Dikarya</taxon>
        <taxon>Basidiomycota</taxon>
        <taxon>Ustilaginomycotina</taxon>
        <taxon>Exobasidiomycetes</taxon>
        <taxon>Entylomatales</taxon>
        <taxon>Entylomatales incertae sedis</taxon>
        <taxon>Tilletiopsis</taxon>
    </lineage>
</organism>
<proteinExistence type="inferred from homology"/>
<evidence type="ECO:0000256" key="1">
    <source>
        <dbReference type="ARBA" id="ARBA00007409"/>
    </source>
</evidence>
<keyword evidence="4" id="KW-1185">Reference proteome</keyword>
<dbReference type="Gene3D" id="3.40.30.10">
    <property type="entry name" value="Glutaredoxin"/>
    <property type="match status" value="1"/>
</dbReference>
<dbReference type="SUPFAM" id="SSF52833">
    <property type="entry name" value="Thioredoxin-like"/>
    <property type="match status" value="1"/>
</dbReference>
<evidence type="ECO:0000259" key="2">
    <source>
        <dbReference type="PROSITE" id="PS50404"/>
    </source>
</evidence>
<dbReference type="SUPFAM" id="SSF47616">
    <property type="entry name" value="GST C-terminal domain-like"/>
    <property type="match status" value="1"/>
</dbReference>
<sequence>MLTLHHLEASRSIRVLWLLETLNTPYEIKHYARDPKTRLGVDAAFSGKGLAAVHPLARSPVLTDGELVISETGAIFQYLLAHYGGVDIAAKTQQAQELSFWLHFSEASFMLHLMPLHYANRAGVLTDDGSSAQEAIIARGLKVDIEYIERTLRANGGSLLGGGIGPADICNIFGLEMFAAMTGARSAAWREKLGLAVGPEIQKWLERCAAEPAYKEAQKKEGDCKEALYVSKLFKQPS</sequence>
<dbReference type="STRING" id="58919.A0A316Z6V6"/>
<gene>
    <name evidence="3" type="ORF">FA09DRAFT_340529</name>
</gene>
<comment type="similarity">
    <text evidence="1">Belongs to the GST superfamily.</text>
</comment>
<reference evidence="3 4" key="1">
    <citation type="journal article" date="2018" name="Mol. Biol. Evol.">
        <title>Broad Genomic Sampling Reveals a Smut Pathogenic Ancestry of the Fungal Clade Ustilaginomycotina.</title>
        <authorList>
            <person name="Kijpornyongpan T."/>
            <person name="Mondo S.J."/>
            <person name="Barry K."/>
            <person name="Sandor L."/>
            <person name="Lee J."/>
            <person name="Lipzen A."/>
            <person name="Pangilinan J."/>
            <person name="LaButti K."/>
            <person name="Hainaut M."/>
            <person name="Henrissat B."/>
            <person name="Grigoriev I.V."/>
            <person name="Spatafora J.W."/>
            <person name="Aime M.C."/>
        </authorList>
    </citation>
    <scope>NUCLEOTIDE SEQUENCE [LARGE SCALE GENOMIC DNA]</scope>
    <source>
        <strain evidence="3 4">MCA 4186</strain>
    </source>
</reference>
<feature type="domain" description="GST N-terminal" evidence="2">
    <location>
        <begin position="1"/>
        <end position="87"/>
    </location>
</feature>
<dbReference type="GeneID" id="37271871"/>
<dbReference type="Proteomes" id="UP000245946">
    <property type="component" value="Unassembled WGS sequence"/>
</dbReference>